<feature type="transmembrane region" description="Helical" evidence="1">
    <location>
        <begin position="525"/>
        <end position="542"/>
    </location>
</feature>
<protein>
    <submittedName>
        <fullName evidence="2">YfhO family protein</fullName>
    </submittedName>
</protein>
<dbReference type="PANTHER" id="PTHR38454:SF1">
    <property type="entry name" value="INTEGRAL MEMBRANE PROTEIN"/>
    <property type="match status" value="1"/>
</dbReference>
<keyword evidence="3" id="KW-1185">Reference proteome</keyword>
<name>A0A9Q3YZG4_9FLAO</name>
<evidence type="ECO:0000256" key="1">
    <source>
        <dbReference type="SAM" id="Phobius"/>
    </source>
</evidence>
<feature type="transmembrane region" description="Helical" evidence="1">
    <location>
        <begin position="170"/>
        <end position="186"/>
    </location>
</feature>
<reference evidence="2" key="1">
    <citation type="submission" date="2021-11" db="EMBL/GenBank/DDBJ databases">
        <title>Description of novel Chryseobacterium species.</title>
        <authorList>
            <person name="Saticioglu I.B."/>
            <person name="Ay H."/>
            <person name="Altun S."/>
            <person name="Duman M."/>
        </authorList>
    </citation>
    <scope>NUCLEOTIDE SEQUENCE</scope>
    <source>
        <strain evidence="2">C-17</strain>
    </source>
</reference>
<dbReference type="PANTHER" id="PTHR38454">
    <property type="entry name" value="INTEGRAL MEMBRANE PROTEIN-RELATED"/>
    <property type="match status" value="1"/>
</dbReference>
<feature type="transmembrane region" description="Helical" evidence="1">
    <location>
        <begin position="414"/>
        <end position="435"/>
    </location>
</feature>
<dbReference type="RefSeq" id="WP_230671093.1">
    <property type="nucleotide sequence ID" value="NZ_JAJNAY010000002.1"/>
</dbReference>
<dbReference type="InterPro" id="IPR018580">
    <property type="entry name" value="Uncharacterised_YfhO"/>
</dbReference>
<organism evidence="2 3">
    <name type="scientific">Chryseobacterium turcicum</name>
    <dbReference type="NCBI Taxonomy" id="2898076"/>
    <lineage>
        <taxon>Bacteria</taxon>
        <taxon>Pseudomonadati</taxon>
        <taxon>Bacteroidota</taxon>
        <taxon>Flavobacteriia</taxon>
        <taxon>Flavobacteriales</taxon>
        <taxon>Weeksellaceae</taxon>
        <taxon>Chryseobacterium group</taxon>
        <taxon>Chryseobacterium</taxon>
    </lineage>
</organism>
<proteinExistence type="predicted"/>
<dbReference type="EMBL" id="JAJNAY010000002">
    <property type="protein sequence ID" value="MCD1118350.1"/>
    <property type="molecule type" value="Genomic_DNA"/>
</dbReference>
<feature type="transmembrane region" description="Helical" evidence="1">
    <location>
        <begin position="447"/>
        <end position="466"/>
    </location>
</feature>
<feature type="transmembrane region" description="Helical" evidence="1">
    <location>
        <begin position="149"/>
        <end position="165"/>
    </location>
</feature>
<keyword evidence="1" id="KW-0472">Membrane</keyword>
<dbReference type="AlphaFoldDB" id="A0A9Q3YZG4"/>
<keyword evidence="1" id="KW-0812">Transmembrane</keyword>
<dbReference type="Pfam" id="PF09586">
    <property type="entry name" value="YfhO"/>
    <property type="match status" value="1"/>
</dbReference>
<evidence type="ECO:0000313" key="3">
    <source>
        <dbReference type="Proteomes" id="UP001108025"/>
    </source>
</evidence>
<evidence type="ECO:0000313" key="2">
    <source>
        <dbReference type="EMBL" id="MCD1118350.1"/>
    </source>
</evidence>
<accession>A0A9Q3YZG4</accession>
<dbReference type="Proteomes" id="UP001108025">
    <property type="component" value="Unassembled WGS sequence"/>
</dbReference>
<feature type="transmembrane region" description="Helical" evidence="1">
    <location>
        <begin position="220"/>
        <end position="237"/>
    </location>
</feature>
<gene>
    <name evidence="2" type="ORF">LO744_15945</name>
</gene>
<feature type="transmembrane region" description="Helical" evidence="1">
    <location>
        <begin position="123"/>
        <end position="143"/>
    </location>
</feature>
<feature type="transmembrane region" description="Helical" evidence="1">
    <location>
        <begin position="350"/>
        <end position="367"/>
    </location>
</feature>
<feature type="transmembrane region" description="Helical" evidence="1">
    <location>
        <begin position="7"/>
        <end position="25"/>
    </location>
</feature>
<feature type="transmembrane region" description="Helical" evidence="1">
    <location>
        <begin position="192"/>
        <end position="208"/>
    </location>
</feature>
<keyword evidence="1" id="KW-1133">Transmembrane helix</keyword>
<sequence>MAKNKNLIYIAVSLIAFLVLAFLYSTPVFTGKQLFQHDIVQYRGGAKELIDYRNNYDKETYWSDSMFGGMPTYQMGSRFEGDIIKKLDSYLNILPRPVNYLFLLFSGFFFLGMVAVRNWKYALLGATFFGLSTYFYIIIAAGHNGKVNTIEYFAPLLAGILLVYIRKKYVLGFIVTTLFFGLQVAANHPQMTYYLFLGLGFLFISELVRVIKKKVPVKHFLISSGIIAGALAIGVGMNSQRIMANSEYIKETVRGKQILNNETHTAGNSGMDKESILNWSYGRLETLNLFIPRLMGGGSQQGFSDSFDSKLRESFAAQTNDEEQIEQAVQSVKSQIPSYWGDQPGTSGPAYQGAVVCFLALLGFFFASKKYRYWILGATILTILLAWGSNFMPLSDFFIDYVPFYSKFRAPSSILVVVELLFPLIAIIGLYRFFNSETLKEDYKKKILIYVSGGTLGLTLILIIFGKTLLGFTNDNEKEIPNYILDVLIEDRFKLFRIDAFKALLYVAITATVLFFGLKQKLNQNVALLIIGIVSLFDLWTVNKNYLNDDNYVDKIFAENPFQTEGSDYLSEKVGDNPNLQSILASIPVNKTLETIAEKDKKHYRIYNQVLGTTSETNTSYFKASIGGYHAVRLRRYDDLLNEYISNVDSVKTPRILNLLNTKYMIFGNPGEPQVVPNPNANGNAWFVSDLKFVNTPDEEIKLVGEIDSKKTAVINVSDKSYFNNRPVQADSTATINLTKYEANELEFKSQSKTPQLAVFSEIYYPHGWKVFIDEKEVPYIKADYLLRAVHVPAGNHHIKMIFEPQVIETGKWISLLSFGLFIILSGLGIYFIYRKKDKNQILVEEKL</sequence>
<feature type="transmembrane region" description="Helical" evidence="1">
    <location>
        <begin position="500"/>
        <end position="518"/>
    </location>
</feature>
<feature type="transmembrane region" description="Helical" evidence="1">
    <location>
        <begin position="813"/>
        <end position="834"/>
    </location>
</feature>
<feature type="transmembrane region" description="Helical" evidence="1">
    <location>
        <begin position="374"/>
        <end position="394"/>
    </location>
</feature>
<comment type="caution">
    <text evidence="2">The sequence shown here is derived from an EMBL/GenBank/DDBJ whole genome shotgun (WGS) entry which is preliminary data.</text>
</comment>
<feature type="transmembrane region" description="Helical" evidence="1">
    <location>
        <begin position="98"/>
        <end position="116"/>
    </location>
</feature>